<protein>
    <submittedName>
        <fullName evidence="8">Uu.00g039730.m01.CDS01</fullName>
    </submittedName>
</protein>
<proteinExistence type="predicted"/>
<reference evidence="8" key="1">
    <citation type="submission" date="2023-10" db="EMBL/GenBank/DDBJ databases">
        <authorList>
            <person name="Hackl T."/>
        </authorList>
    </citation>
    <scope>NUCLEOTIDE SEQUENCE</scope>
</reference>
<comment type="caution">
    <text evidence="8">The sequence shown here is derived from an EMBL/GenBank/DDBJ whole genome shotgun (WGS) entry which is preliminary data.</text>
</comment>
<feature type="transmembrane region" description="Helical" evidence="6">
    <location>
        <begin position="137"/>
        <end position="160"/>
    </location>
</feature>
<dbReference type="InterPro" id="IPR020846">
    <property type="entry name" value="MFS_dom"/>
</dbReference>
<accession>A0AAI8YDV0</accession>
<comment type="subcellular location">
    <subcellularLocation>
        <location evidence="1">Membrane</location>
        <topology evidence="1">Multi-pass membrane protein</topology>
    </subcellularLocation>
</comment>
<dbReference type="GO" id="GO:0022857">
    <property type="term" value="F:transmembrane transporter activity"/>
    <property type="evidence" value="ECO:0007669"/>
    <property type="project" value="InterPro"/>
</dbReference>
<dbReference type="GO" id="GO:0005886">
    <property type="term" value="C:plasma membrane"/>
    <property type="evidence" value="ECO:0007669"/>
    <property type="project" value="TreeGrafter"/>
</dbReference>
<evidence type="ECO:0000256" key="5">
    <source>
        <dbReference type="SAM" id="MobiDB-lite"/>
    </source>
</evidence>
<name>A0AAI8YDV0_9PEZI</name>
<keyword evidence="3 6" id="KW-1133">Transmembrane helix</keyword>
<organism evidence="8 9">
    <name type="scientific">Anthostomella pinea</name>
    <dbReference type="NCBI Taxonomy" id="933095"/>
    <lineage>
        <taxon>Eukaryota</taxon>
        <taxon>Fungi</taxon>
        <taxon>Dikarya</taxon>
        <taxon>Ascomycota</taxon>
        <taxon>Pezizomycotina</taxon>
        <taxon>Sordariomycetes</taxon>
        <taxon>Xylariomycetidae</taxon>
        <taxon>Xylariales</taxon>
        <taxon>Xylariaceae</taxon>
        <taxon>Anthostomella</taxon>
    </lineage>
</organism>
<evidence type="ECO:0000256" key="4">
    <source>
        <dbReference type="ARBA" id="ARBA00023136"/>
    </source>
</evidence>
<dbReference type="Pfam" id="PF07690">
    <property type="entry name" value="MFS_1"/>
    <property type="match status" value="1"/>
</dbReference>
<gene>
    <name evidence="8" type="ORF">KHLLAP_LOCUS1588</name>
</gene>
<feature type="transmembrane region" description="Helical" evidence="6">
    <location>
        <begin position="355"/>
        <end position="372"/>
    </location>
</feature>
<dbReference type="InterPro" id="IPR011701">
    <property type="entry name" value="MFS"/>
</dbReference>
<dbReference type="Proteomes" id="UP001295740">
    <property type="component" value="Unassembled WGS sequence"/>
</dbReference>
<evidence type="ECO:0000256" key="2">
    <source>
        <dbReference type="ARBA" id="ARBA00022692"/>
    </source>
</evidence>
<evidence type="ECO:0000256" key="6">
    <source>
        <dbReference type="SAM" id="Phobius"/>
    </source>
</evidence>
<dbReference type="EMBL" id="CAUWAG010000003">
    <property type="protein sequence ID" value="CAJ2501120.1"/>
    <property type="molecule type" value="Genomic_DNA"/>
</dbReference>
<dbReference type="InterPro" id="IPR036259">
    <property type="entry name" value="MFS_trans_sf"/>
</dbReference>
<feature type="transmembrane region" description="Helical" evidence="6">
    <location>
        <begin position="444"/>
        <end position="467"/>
    </location>
</feature>
<feature type="transmembrane region" description="Helical" evidence="6">
    <location>
        <begin position="107"/>
        <end position="125"/>
    </location>
</feature>
<feature type="transmembrane region" description="Helical" evidence="6">
    <location>
        <begin position="43"/>
        <end position="64"/>
    </location>
</feature>
<evidence type="ECO:0000256" key="1">
    <source>
        <dbReference type="ARBA" id="ARBA00004141"/>
    </source>
</evidence>
<dbReference type="Gene3D" id="1.20.1250.20">
    <property type="entry name" value="MFS general substrate transporter like domains"/>
    <property type="match status" value="1"/>
</dbReference>
<evidence type="ECO:0000313" key="8">
    <source>
        <dbReference type="EMBL" id="CAJ2501120.1"/>
    </source>
</evidence>
<evidence type="ECO:0000313" key="9">
    <source>
        <dbReference type="Proteomes" id="UP001295740"/>
    </source>
</evidence>
<dbReference type="SUPFAM" id="SSF103473">
    <property type="entry name" value="MFS general substrate transporter"/>
    <property type="match status" value="1"/>
</dbReference>
<dbReference type="PANTHER" id="PTHR23502">
    <property type="entry name" value="MAJOR FACILITATOR SUPERFAMILY"/>
    <property type="match status" value="1"/>
</dbReference>
<keyword evidence="2 6" id="KW-0812">Transmembrane</keyword>
<feature type="transmembrane region" description="Helical" evidence="6">
    <location>
        <begin position="76"/>
        <end position="95"/>
    </location>
</feature>
<dbReference type="PANTHER" id="PTHR23502:SF151">
    <property type="entry name" value="MAJOR FACILITATOR SUPERFAMILY (MFS) PROFILE DOMAIN-CONTAINING PROTEIN"/>
    <property type="match status" value="1"/>
</dbReference>
<keyword evidence="9" id="KW-1185">Reference proteome</keyword>
<feature type="transmembrane region" description="Helical" evidence="6">
    <location>
        <begin position="286"/>
        <end position="319"/>
    </location>
</feature>
<feature type="domain" description="Major facilitator superfamily (MFS) profile" evidence="7">
    <location>
        <begin position="41"/>
        <end position="469"/>
    </location>
</feature>
<feature type="region of interest" description="Disordered" evidence="5">
    <location>
        <begin position="1"/>
        <end position="23"/>
    </location>
</feature>
<sequence>MTGQEESIDSDQTRGIETETEDPAAGVEDYSTFSAPMRTYPTYLLGFVIIISTLMGTVYFPLIPMLSRQFGVSIQAINLTVTTYAVFQAISPIIFASLADAFGRRPVMLSLTVIYGCTSLGLTLNKGNYAALVALRSLQSIGGSATSAVTYGIVADVAVVPERGAMLGPMLSTCNGISAVGPMIGGAVALRTNGYTWVFCSLSGIAAVCFLLVGFTLPETARSVVGNGSVPARGLWRTWWSFTASQSRPAAQVVEASSRQSEAAASWKLLDAFASLRMMFYPDAAAVLAMIASSYCIGLAFLPGLAGMTLGGVVAGKLVDRNYTKTARKHGLDATRMKRELATGFPIEEARYRNIVPFIVAEVALVVAYGWAVQARAHPAIPLVIQFFVCVLSTLLSHTASALLVDIFPDKSSTAYTSSQVARCGLSAASAAAIQPLIDAIGRGWYFTAFGLFVLFAGVGSVLVSRVKGSGWRRRRQCRRFECEV</sequence>
<dbReference type="AlphaFoldDB" id="A0AAI8YDV0"/>
<keyword evidence="4 6" id="KW-0472">Membrane</keyword>
<evidence type="ECO:0000259" key="7">
    <source>
        <dbReference type="PROSITE" id="PS50850"/>
    </source>
</evidence>
<dbReference type="PROSITE" id="PS50850">
    <property type="entry name" value="MFS"/>
    <property type="match status" value="1"/>
</dbReference>
<feature type="transmembrane region" description="Helical" evidence="6">
    <location>
        <begin position="197"/>
        <end position="217"/>
    </location>
</feature>
<feature type="transmembrane region" description="Helical" evidence="6">
    <location>
        <begin position="384"/>
        <end position="408"/>
    </location>
</feature>
<evidence type="ECO:0000256" key="3">
    <source>
        <dbReference type="ARBA" id="ARBA00022989"/>
    </source>
</evidence>